<protein>
    <submittedName>
        <fullName evidence="1">Uncharacterized protein</fullName>
    </submittedName>
</protein>
<gene>
    <name evidence="1" type="ORF">Acr_17g0004380</name>
</gene>
<organism evidence="1 2">
    <name type="scientific">Actinidia rufa</name>
    <dbReference type="NCBI Taxonomy" id="165716"/>
    <lineage>
        <taxon>Eukaryota</taxon>
        <taxon>Viridiplantae</taxon>
        <taxon>Streptophyta</taxon>
        <taxon>Embryophyta</taxon>
        <taxon>Tracheophyta</taxon>
        <taxon>Spermatophyta</taxon>
        <taxon>Magnoliopsida</taxon>
        <taxon>eudicotyledons</taxon>
        <taxon>Gunneridae</taxon>
        <taxon>Pentapetalae</taxon>
        <taxon>asterids</taxon>
        <taxon>Ericales</taxon>
        <taxon>Actinidiaceae</taxon>
        <taxon>Actinidia</taxon>
    </lineage>
</organism>
<evidence type="ECO:0000313" key="1">
    <source>
        <dbReference type="EMBL" id="GFZ04866.1"/>
    </source>
</evidence>
<accession>A0A7J0G253</accession>
<dbReference type="AlphaFoldDB" id="A0A7J0G253"/>
<dbReference type="EMBL" id="BJWL01000017">
    <property type="protein sequence ID" value="GFZ04866.1"/>
    <property type="molecule type" value="Genomic_DNA"/>
</dbReference>
<name>A0A7J0G253_9ERIC</name>
<dbReference type="OrthoDB" id="1743455at2759"/>
<evidence type="ECO:0000313" key="2">
    <source>
        <dbReference type="Proteomes" id="UP000585474"/>
    </source>
</evidence>
<keyword evidence="2" id="KW-1185">Reference proteome</keyword>
<reference evidence="1 2" key="1">
    <citation type="submission" date="2019-07" db="EMBL/GenBank/DDBJ databases">
        <title>De Novo Assembly of kiwifruit Actinidia rufa.</title>
        <authorList>
            <person name="Sugita-Konishi S."/>
            <person name="Sato K."/>
            <person name="Mori E."/>
            <person name="Abe Y."/>
            <person name="Kisaki G."/>
            <person name="Hamano K."/>
            <person name="Suezawa K."/>
            <person name="Otani M."/>
            <person name="Fukuda T."/>
            <person name="Manabe T."/>
            <person name="Gomi K."/>
            <person name="Tabuchi M."/>
            <person name="Akimitsu K."/>
            <person name="Kataoka I."/>
        </authorList>
    </citation>
    <scope>NUCLEOTIDE SEQUENCE [LARGE SCALE GENOMIC DNA]</scope>
    <source>
        <strain evidence="2">cv. Fuchu</strain>
    </source>
</reference>
<dbReference type="Proteomes" id="UP000585474">
    <property type="component" value="Unassembled WGS sequence"/>
</dbReference>
<comment type="caution">
    <text evidence="1">The sequence shown here is derived from an EMBL/GenBank/DDBJ whole genome shotgun (WGS) entry which is preliminary data.</text>
</comment>
<proteinExistence type="predicted"/>
<sequence length="78" mass="9506">MERLPYDPNLRLNELQPFRKLFEIESEYMASQGYYQNERFAALRQFAVSYIEEVKIPCSLFQYQHHHENSVFYVLLLL</sequence>